<dbReference type="AlphaFoldDB" id="A0A963Z3P0"/>
<comment type="caution">
    <text evidence="3">The sequence shown here is derived from an EMBL/GenBank/DDBJ whole genome shotgun (WGS) entry which is preliminary data.</text>
</comment>
<keyword evidence="4" id="KW-1185">Reference proteome</keyword>
<dbReference type="InterPro" id="IPR051317">
    <property type="entry name" value="Gfo/Idh/MocA_oxidoreduct"/>
</dbReference>
<dbReference type="Gene3D" id="3.40.50.720">
    <property type="entry name" value="NAD(P)-binding Rossmann-like Domain"/>
    <property type="match status" value="1"/>
</dbReference>
<dbReference type="PANTHER" id="PTHR43708">
    <property type="entry name" value="CONSERVED EXPRESSED OXIDOREDUCTASE (EUROFUNG)"/>
    <property type="match status" value="1"/>
</dbReference>
<organism evidence="3 4">
    <name type="scientific">Acidisoma cellulosilyticum</name>
    <dbReference type="NCBI Taxonomy" id="2802395"/>
    <lineage>
        <taxon>Bacteria</taxon>
        <taxon>Pseudomonadati</taxon>
        <taxon>Pseudomonadota</taxon>
        <taxon>Alphaproteobacteria</taxon>
        <taxon>Acetobacterales</taxon>
        <taxon>Acidocellaceae</taxon>
        <taxon>Acidisoma</taxon>
    </lineage>
</organism>
<evidence type="ECO:0000313" key="4">
    <source>
        <dbReference type="Proteomes" id="UP000721844"/>
    </source>
</evidence>
<dbReference type="InterPro" id="IPR000683">
    <property type="entry name" value="Gfo/Idh/MocA-like_OxRdtase_N"/>
</dbReference>
<accession>A0A963Z3P0</accession>
<dbReference type="Proteomes" id="UP000721844">
    <property type="component" value="Unassembled WGS sequence"/>
</dbReference>
<protein>
    <submittedName>
        <fullName evidence="3">Gfo/Idh/MocA family oxidoreductase</fullName>
    </submittedName>
</protein>
<dbReference type="SUPFAM" id="SSF51735">
    <property type="entry name" value="NAD(P)-binding Rossmann-fold domains"/>
    <property type="match status" value="1"/>
</dbReference>
<dbReference type="GO" id="GO:0000166">
    <property type="term" value="F:nucleotide binding"/>
    <property type="evidence" value="ECO:0007669"/>
    <property type="project" value="InterPro"/>
</dbReference>
<dbReference type="Pfam" id="PF22725">
    <property type="entry name" value="GFO_IDH_MocA_C3"/>
    <property type="match status" value="1"/>
</dbReference>
<feature type="domain" description="GFO/IDH/MocA-like oxidoreductase" evidence="2">
    <location>
        <begin position="131"/>
        <end position="251"/>
    </location>
</feature>
<feature type="domain" description="Gfo/Idh/MocA-like oxidoreductase N-terminal" evidence="1">
    <location>
        <begin position="4"/>
        <end position="121"/>
    </location>
</feature>
<gene>
    <name evidence="3" type="ORF">ACELLULO517_14465</name>
</gene>
<dbReference type="RefSeq" id="WP_227308121.1">
    <property type="nucleotide sequence ID" value="NZ_JAESVA010000004.1"/>
</dbReference>
<dbReference type="InterPro" id="IPR055170">
    <property type="entry name" value="GFO_IDH_MocA-like_dom"/>
</dbReference>
<reference evidence="3 4" key="1">
    <citation type="journal article" date="2021" name="Microorganisms">
        <title>Acidisoma silvae sp. nov. and Acidisomacellulosilytica sp. nov., Two Acidophilic Bacteria Isolated from Decaying Wood, Hydrolyzing Cellulose and Producing Poly-3-hydroxybutyrate.</title>
        <authorList>
            <person name="Mieszkin S."/>
            <person name="Pouder E."/>
            <person name="Uroz S."/>
            <person name="Simon-Colin C."/>
            <person name="Alain K."/>
        </authorList>
    </citation>
    <scope>NUCLEOTIDE SEQUENCE [LARGE SCALE GENOMIC DNA]</scope>
    <source>
        <strain evidence="3 4">HW T5.17</strain>
    </source>
</reference>
<dbReference type="Gene3D" id="3.30.360.10">
    <property type="entry name" value="Dihydrodipicolinate Reductase, domain 2"/>
    <property type="match status" value="1"/>
</dbReference>
<dbReference type="Pfam" id="PF01408">
    <property type="entry name" value="GFO_IDH_MocA"/>
    <property type="match status" value="1"/>
</dbReference>
<sequence length="340" mass="36708">MSLRAVLTGCGAMSAGWIDAAKQIPGLSIAGFVDLDPRRAQAAAASWGGNAQTGADAVAMIDALRPDILFDVAVPMARHTLVAQALSRGCHVLTEKPMAETMAQAADLLARAKAAGRIHAVIQNRRYIAPIRRIRRLLASGVLGRVTSLHCDFFLGPHFGGFREDMRHVLLLDMAIHTFDAARCLSGQDAEAVYCREWNPPGSWFAHESSAAAIFELTDGAVFTYRGSWVAQGLGTSWESAWRIVGERGSLVWDGHDDIRAEIVGPPRSHLFDTAQSVEIPPRDAEDRIDGHLGVMRDFVAAIEGGLQPETRGEDNIKSFAMVMAAIRSAESGMRVAVDV</sequence>
<dbReference type="SUPFAM" id="SSF55347">
    <property type="entry name" value="Glyceraldehyde-3-phosphate dehydrogenase-like, C-terminal domain"/>
    <property type="match status" value="1"/>
</dbReference>
<dbReference type="InterPro" id="IPR036291">
    <property type="entry name" value="NAD(P)-bd_dom_sf"/>
</dbReference>
<evidence type="ECO:0000259" key="1">
    <source>
        <dbReference type="Pfam" id="PF01408"/>
    </source>
</evidence>
<evidence type="ECO:0000313" key="3">
    <source>
        <dbReference type="EMBL" id="MCB8881450.1"/>
    </source>
</evidence>
<dbReference type="PANTHER" id="PTHR43708:SF8">
    <property type="entry name" value="OXIDOREDUCTASE"/>
    <property type="match status" value="1"/>
</dbReference>
<name>A0A963Z3P0_9PROT</name>
<proteinExistence type="predicted"/>
<evidence type="ECO:0000259" key="2">
    <source>
        <dbReference type="Pfam" id="PF22725"/>
    </source>
</evidence>
<dbReference type="EMBL" id="JAESVA010000004">
    <property type="protein sequence ID" value="MCB8881450.1"/>
    <property type="molecule type" value="Genomic_DNA"/>
</dbReference>